<evidence type="ECO:0000313" key="2">
    <source>
        <dbReference type="EMBL" id="GGS06977.1"/>
    </source>
</evidence>
<protein>
    <submittedName>
        <fullName evidence="2">Uncharacterized protein</fullName>
    </submittedName>
</protein>
<evidence type="ECO:0000313" key="3">
    <source>
        <dbReference type="Proteomes" id="UP000606194"/>
    </source>
</evidence>
<dbReference type="EMBL" id="BMTL01000023">
    <property type="protein sequence ID" value="GGS06977.1"/>
    <property type="molecule type" value="Genomic_DNA"/>
</dbReference>
<proteinExistence type="predicted"/>
<feature type="region of interest" description="Disordered" evidence="1">
    <location>
        <begin position="1"/>
        <end position="20"/>
    </location>
</feature>
<keyword evidence="3" id="KW-1185">Reference proteome</keyword>
<dbReference type="Proteomes" id="UP000606194">
    <property type="component" value="Unassembled WGS sequence"/>
</dbReference>
<accession>A0A918FZW4</accession>
<comment type="caution">
    <text evidence="2">The sequence shown here is derived from an EMBL/GenBank/DDBJ whole genome shotgun (WGS) entry which is preliminary data.</text>
</comment>
<organism evidence="2 3">
    <name type="scientific">Streptomyces humidus</name>
    <dbReference type="NCBI Taxonomy" id="52259"/>
    <lineage>
        <taxon>Bacteria</taxon>
        <taxon>Bacillati</taxon>
        <taxon>Actinomycetota</taxon>
        <taxon>Actinomycetes</taxon>
        <taxon>Kitasatosporales</taxon>
        <taxon>Streptomycetaceae</taxon>
        <taxon>Streptomyces</taxon>
    </lineage>
</organism>
<evidence type="ECO:0000256" key="1">
    <source>
        <dbReference type="SAM" id="MobiDB-lite"/>
    </source>
</evidence>
<name>A0A918FZW4_9ACTN</name>
<gene>
    <name evidence="2" type="ORF">GCM10010269_52410</name>
</gene>
<dbReference type="AlphaFoldDB" id="A0A918FZW4"/>
<sequence length="90" mass="9519">MPRAAFGTGNDARRGEEPDLPLTGVVAAGNLLCDVRACPPPEDEHGPTDHRRGLGVLERRFGPSLSPAFLQDARLPAYAARGTPRMALSG</sequence>
<reference evidence="2" key="2">
    <citation type="submission" date="2020-09" db="EMBL/GenBank/DDBJ databases">
        <authorList>
            <person name="Sun Q."/>
            <person name="Ohkuma M."/>
        </authorList>
    </citation>
    <scope>NUCLEOTIDE SEQUENCE</scope>
    <source>
        <strain evidence="2">JCM 4386</strain>
    </source>
</reference>
<reference evidence="2" key="1">
    <citation type="journal article" date="2014" name="Int. J. Syst. Evol. Microbiol.">
        <title>Complete genome sequence of Corynebacterium casei LMG S-19264T (=DSM 44701T), isolated from a smear-ripened cheese.</title>
        <authorList>
            <consortium name="US DOE Joint Genome Institute (JGI-PGF)"/>
            <person name="Walter F."/>
            <person name="Albersmeier A."/>
            <person name="Kalinowski J."/>
            <person name="Ruckert C."/>
        </authorList>
    </citation>
    <scope>NUCLEOTIDE SEQUENCE</scope>
    <source>
        <strain evidence="2">JCM 4386</strain>
    </source>
</reference>
<dbReference type="RefSeq" id="WP_190151768.1">
    <property type="nucleotide sequence ID" value="NZ_BMTL01000023.1"/>
</dbReference>